<keyword evidence="2" id="KW-0119">Carbohydrate metabolism</keyword>
<dbReference type="InParanoid" id="D9QEZ3"/>
<dbReference type="KEGG" id="bsb:Bresu_1166"/>
<dbReference type="RefSeq" id="WP_013268581.1">
    <property type="nucleotide sequence ID" value="NC_014375.1"/>
</dbReference>
<evidence type="ECO:0000259" key="3">
    <source>
        <dbReference type="Pfam" id="PF24793"/>
    </source>
</evidence>
<sequence>MFDLWRSGFVRRSLTSVAASGPTADEIVWLPDDPAGFRYVADPFAILRDGRVTVFVEAFDYRTRRGEIHYFQYDEGDRLVGQGQALAEPFHLSYPCLIADGDDLYMLPEGHKSGSLNLYRCVRFPDRWERLPEPIMPVPAIDASVVRHGGRWWMFHALPGPGDRAMRELHVAHADALTGPWTSHPANPVASGFDKGRPGGTVFEADGHLHLPIQDCAHTYGAAINLMRIDTLTPEAFGATVVKRFEPGGILTGYGDGLHTLSGDDTVACIDVKSIRTSPAEGWIKAQFKVRRLLGLNRPGRAALRSSGPKFPSSLVAGAA</sequence>
<keyword evidence="1" id="KW-0858">Xylan degradation</keyword>
<dbReference type="HOGENOM" id="CLU_063385_0_0_5"/>
<dbReference type="STRING" id="633149.Bresu_1166"/>
<accession>D9QEZ3</accession>
<feature type="domain" description="Glucosamine inositolphosphorylceramide transferase 1 N-terminal" evidence="3">
    <location>
        <begin position="38"/>
        <end position="239"/>
    </location>
</feature>
<dbReference type="GO" id="GO:0045493">
    <property type="term" value="P:xylan catabolic process"/>
    <property type="evidence" value="ECO:0007669"/>
    <property type="project" value="UniProtKB-KW"/>
</dbReference>
<name>D9QEZ3_BRESC</name>
<dbReference type="Proteomes" id="UP000002696">
    <property type="component" value="Chromosome"/>
</dbReference>
<dbReference type="AlphaFoldDB" id="D9QEZ3"/>
<dbReference type="InterPro" id="IPR052176">
    <property type="entry name" value="Glycosyl_Hydrlase_43_Enz"/>
</dbReference>
<dbReference type="InterPro" id="IPR056442">
    <property type="entry name" value="GINT1_N"/>
</dbReference>
<evidence type="ECO:0000256" key="1">
    <source>
        <dbReference type="ARBA" id="ARBA00022651"/>
    </source>
</evidence>
<keyword evidence="1" id="KW-0624">Polysaccharide degradation</keyword>
<dbReference type="Gene3D" id="2.115.10.20">
    <property type="entry name" value="Glycosyl hydrolase domain, family 43"/>
    <property type="match status" value="1"/>
</dbReference>
<organism evidence="4 5">
    <name type="scientific">Brevundimonas subvibrioides (strain ATCC 15264 / DSM 4735 / LMG 14903 / NBRC 16000 / CB 81)</name>
    <name type="common">Caulobacter subvibrioides</name>
    <dbReference type="NCBI Taxonomy" id="633149"/>
    <lineage>
        <taxon>Bacteria</taxon>
        <taxon>Pseudomonadati</taxon>
        <taxon>Pseudomonadota</taxon>
        <taxon>Alphaproteobacteria</taxon>
        <taxon>Caulobacterales</taxon>
        <taxon>Caulobacteraceae</taxon>
        <taxon>Brevundimonas</taxon>
    </lineage>
</organism>
<dbReference type="eggNOG" id="COG0223">
    <property type="taxonomic scope" value="Bacteria"/>
</dbReference>
<dbReference type="Pfam" id="PF24793">
    <property type="entry name" value="GINT1_N"/>
    <property type="match status" value="1"/>
</dbReference>
<protein>
    <recommendedName>
        <fullName evidence="3">Glucosamine inositolphosphorylceramide transferase 1 N-terminal domain-containing protein</fullName>
    </recommendedName>
</protein>
<reference evidence="5" key="1">
    <citation type="journal article" date="2011" name="J. Bacteriol.">
        <title>Genome sequences of eight morphologically diverse alphaproteobacteria.</title>
        <authorList>
            <consortium name="US DOE Joint Genome Institute"/>
            <person name="Brown P.J."/>
            <person name="Kysela D.T."/>
            <person name="Buechlein A."/>
            <person name="Hemmerich C."/>
            <person name="Brun Y.V."/>
        </authorList>
    </citation>
    <scope>NUCLEOTIDE SEQUENCE [LARGE SCALE GENOMIC DNA]</scope>
    <source>
        <strain evidence="5">ATCC 15264 / DSM 4735 / LMG 14903 / NBRC 16000 / CB 81</strain>
    </source>
</reference>
<evidence type="ECO:0000313" key="4">
    <source>
        <dbReference type="EMBL" id="ADL00478.1"/>
    </source>
</evidence>
<keyword evidence="5" id="KW-1185">Reference proteome</keyword>
<dbReference type="OrthoDB" id="3771157at2"/>
<proteinExistence type="predicted"/>
<dbReference type="PANTHER" id="PTHR43772">
    <property type="entry name" value="ENDO-1,4-BETA-XYLANASE"/>
    <property type="match status" value="1"/>
</dbReference>
<dbReference type="InterPro" id="IPR023296">
    <property type="entry name" value="Glyco_hydro_beta-prop_sf"/>
</dbReference>
<dbReference type="BioCyc" id="BSUB633149:G1GM8-1164-MONOMER"/>
<gene>
    <name evidence="4" type="ordered locus">Bresu_1166</name>
</gene>
<evidence type="ECO:0000256" key="2">
    <source>
        <dbReference type="ARBA" id="ARBA00023277"/>
    </source>
</evidence>
<dbReference type="SUPFAM" id="SSF75005">
    <property type="entry name" value="Arabinanase/levansucrase/invertase"/>
    <property type="match status" value="1"/>
</dbReference>
<dbReference type="PANTHER" id="PTHR43772:SF2">
    <property type="entry name" value="PUTATIVE (AFU_ORTHOLOGUE AFUA_2G04480)-RELATED"/>
    <property type="match status" value="1"/>
</dbReference>
<evidence type="ECO:0000313" key="5">
    <source>
        <dbReference type="Proteomes" id="UP000002696"/>
    </source>
</evidence>
<dbReference type="EMBL" id="CP002102">
    <property type="protein sequence ID" value="ADL00478.1"/>
    <property type="molecule type" value="Genomic_DNA"/>
</dbReference>